<dbReference type="InterPro" id="IPR005135">
    <property type="entry name" value="Endo/exonuclease/phosphatase"/>
</dbReference>
<dbReference type="SUPFAM" id="SSF56219">
    <property type="entry name" value="DNase I-like"/>
    <property type="match status" value="1"/>
</dbReference>
<keyword evidence="3" id="KW-1185">Reference proteome</keyword>
<comment type="caution">
    <text evidence="2">The sequence shown here is derived from an EMBL/GenBank/DDBJ whole genome shotgun (WGS) entry which is preliminary data.</text>
</comment>
<evidence type="ECO:0000313" key="3">
    <source>
        <dbReference type="Proteomes" id="UP000790347"/>
    </source>
</evidence>
<reference evidence="2" key="1">
    <citation type="submission" date="2013-05" db="EMBL/GenBank/DDBJ databases">
        <authorList>
            <person name="Yim A.K.Y."/>
            <person name="Chan T.F."/>
            <person name="Ji K.M."/>
            <person name="Liu X.Y."/>
            <person name="Zhou J.W."/>
            <person name="Li R.Q."/>
            <person name="Yang K.Y."/>
            <person name="Li J."/>
            <person name="Li M."/>
            <person name="Law P.T.W."/>
            <person name="Wu Y.L."/>
            <person name="Cai Z.L."/>
            <person name="Qin H."/>
            <person name="Bao Y."/>
            <person name="Leung R.K.K."/>
            <person name="Ng P.K.S."/>
            <person name="Zou J."/>
            <person name="Zhong X.J."/>
            <person name="Ran P.X."/>
            <person name="Zhong N.S."/>
            <person name="Liu Z.G."/>
            <person name="Tsui S.K.W."/>
        </authorList>
    </citation>
    <scope>NUCLEOTIDE SEQUENCE</scope>
    <source>
        <strain evidence="2">Derf</strain>
        <tissue evidence="2">Whole organism</tissue>
    </source>
</reference>
<dbReference type="SUPFAM" id="SSF56672">
    <property type="entry name" value="DNA/RNA polymerases"/>
    <property type="match status" value="1"/>
</dbReference>
<dbReference type="CDD" id="cd01650">
    <property type="entry name" value="RT_nLTR_like"/>
    <property type="match status" value="1"/>
</dbReference>
<dbReference type="InterPro" id="IPR036691">
    <property type="entry name" value="Endo/exonu/phosph_ase_sf"/>
</dbReference>
<reference evidence="2" key="2">
    <citation type="journal article" date="2022" name="Res Sq">
        <title>Comparative Genomics Reveals Insights into the Divergent Evolution of Astigmatic Mites and Household Pest Adaptations.</title>
        <authorList>
            <person name="Xiong Q."/>
            <person name="Wan A.T.-Y."/>
            <person name="Liu X.-Y."/>
            <person name="Fung C.S.-H."/>
            <person name="Xiao X."/>
            <person name="Malainual N."/>
            <person name="Hou J."/>
            <person name="Wang L."/>
            <person name="Wang M."/>
            <person name="Yang K."/>
            <person name="Cui Y."/>
            <person name="Leung E."/>
            <person name="Nong W."/>
            <person name="Shin S.-K."/>
            <person name="Au S."/>
            <person name="Jeong K.Y."/>
            <person name="Chew F.T."/>
            <person name="Hui J."/>
            <person name="Leung T.F."/>
            <person name="Tungtrongchitr A."/>
            <person name="Zhong N."/>
            <person name="Liu Z."/>
            <person name="Tsui S."/>
        </authorList>
    </citation>
    <scope>NUCLEOTIDE SEQUENCE</scope>
    <source>
        <strain evidence="2">Derf</strain>
        <tissue evidence="2">Whole organism</tissue>
    </source>
</reference>
<dbReference type="GO" id="GO:0003824">
    <property type="term" value="F:catalytic activity"/>
    <property type="evidence" value="ECO:0007669"/>
    <property type="project" value="InterPro"/>
</dbReference>
<feature type="domain" description="Reverse transcriptase" evidence="1">
    <location>
        <begin position="382"/>
        <end position="621"/>
    </location>
</feature>
<dbReference type="EMBL" id="ASGP02000002">
    <property type="protein sequence ID" value="KAH9522991.1"/>
    <property type="molecule type" value="Genomic_DNA"/>
</dbReference>
<gene>
    <name evidence="2" type="ORF">DERF_006544</name>
</gene>
<evidence type="ECO:0000313" key="2">
    <source>
        <dbReference type="EMBL" id="KAH9522991.1"/>
    </source>
</evidence>
<dbReference type="PANTHER" id="PTHR19446">
    <property type="entry name" value="REVERSE TRANSCRIPTASES"/>
    <property type="match status" value="1"/>
</dbReference>
<dbReference type="Pfam" id="PF00078">
    <property type="entry name" value="RVT_1"/>
    <property type="match status" value="1"/>
</dbReference>
<organism evidence="2 3">
    <name type="scientific">Dermatophagoides farinae</name>
    <name type="common">American house dust mite</name>
    <dbReference type="NCBI Taxonomy" id="6954"/>
    <lineage>
        <taxon>Eukaryota</taxon>
        <taxon>Metazoa</taxon>
        <taxon>Ecdysozoa</taxon>
        <taxon>Arthropoda</taxon>
        <taxon>Chelicerata</taxon>
        <taxon>Arachnida</taxon>
        <taxon>Acari</taxon>
        <taxon>Acariformes</taxon>
        <taxon>Sarcoptiformes</taxon>
        <taxon>Astigmata</taxon>
        <taxon>Psoroptidia</taxon>
        <taxon>Analgoidea</taxon>
        <taxon>Pyroglyphidae</taxon>
        <taxon>Dermatophagoidinae</taxon>
        <taxon>Dermatophagoides</taxon>
    </lineage>
</organism>
<evidence type="ECO:0000259" key="1">
    <source>
        <dbReference type="PROSITE" id="PS50878"/>
    </source>
</evidence>
<dbReference type="InterPro" id="IPR000477">
    <property type="entry name" value="RT_dom"/>
</dbReference>
<proteinExistence type="predicted"/>
<name>A0A922I6F5_DERFA</name>
<protein>
    <recommendedName>
        <fullName evidence="1">Reverse transcriptase domain-containing protein</fullName>
    </recommendedName>
</protein>
<accession>A0A922I6F5</accession>
<dbReference type="Proteomes" id="UP000790347">
    <property type="component" value="Unassembled WGS sequence"/>
</dbReference>
<dbReference type="GO" id="GO:0071897">
    <property type="term" value="P:DNA biosynthetic process"/>
    <property type="evidence" value="ECO:0007669"/>
    <property type="project" value="UniProtKB-ARBA"/>
</dbReference>
<dbReference type="AlphaFoldDB" id="A0A922I6F5"/>
<dbReference type="PROSITE" id="PS50878">
    <property type="entry name" value="RT_POL"/>
    <property type="match status" value="1"/>
</dbReference>
<dbReference type="Gene3D" id="3.60.10.10">
    <property type="entry name" value="Endonuclease/exonuclease/phosphatase"/>
    <property type="match status" value="1"/>
</dbReference>
<dbReference type="InterPro" id="IPR043502">
    <property type="entry name" value="DNA/RNA_pol_sf"/>
</dbReference>
<sequence>MYLILVNLYLHSNIFCDLHHDFFVSILSTFSNLPIIFCGDFNARNPYWHDTITNRNGNKLKDIIDSQSLIVLNSKTKTCRNASIIDLTVTNSKAYSYVSNWNVTRLCEMSDHETIVFTINSFNDQFEKHYIKSTWKFIESDMSSYLNNIDQHSICCLNQFLHDCNSFTNIDSAISKLTKIYIEAAYKVFPVRKSSSYPKKYSWWSNSLDSQKQYFHYIKNLYYRHDQQVSYEFYKNVRNNYIRSIRKAKRDSFRSFLEDVNSSDHFGNTYRILKLLTSNTNNKIPMIDQIPSSEKQHQMNHMLNQMFPDDNKANDTQTAYYIRHFQHLLSNRSDVFITIDEVKTIINNLNPKKAPGFDYVTNKMIKATCDLLAPTIQLLFNKCINLHYFPREWRKATVRIIPKPNKTDYNNIKSYRPISLISNLAKLFERIINNKLAAHLNQFIHPEQHGFVKNKSTISALSSIVDSAIQHKQHDKTAIIAIDIASAFDKAWWPAIIYELDKANIPSDLIKIMMSYLSDRSILFDYGDYSSSKTLSCGCPQGGVLSPLLWTILLNDLLVTFNISDSKVVAFADDITITSLKTEFFPSYQQYCRQIPTNMQNFICSNWKYLGFTLQKKNQFV</sequence>
<dbReference type="Pfam" id="PF14529">
    <property type="entry name" value="Exo_endo_phos_2"/>
    <property type="match status" value="1"/>
</dbReference>